<dbReference type="Gene3D" id="1.20.1250.20">
    <property type="entry name" value="MFS general substrate transporter like domains"/>
    <property type="match status" value="1"/>
</dbReference>
<dbReference type="NCBIfam" id="TIGR00711">
    <property type="entry name" value="efflux_EmrB"/>
    <property type="match status" value="1"/>
</dbReference>
<feature type="transmembrane region" description="Helical" evidence="8">
    <location>
        <begin position="305"/>
        <end position="323"/>
    </location>
</feature>
<gene>
    <name evidence="10" type="ORF">M670_03594</name>
</gene>
<dbReference type="AlphaFoldDB" id="A0A072NIV1"/>
<evidence type="ECO:0000256" key="7">
    <source>
        <dbReference type="ARBA" id="ARBA00023136"/>
    </source>
</evidence>
<name>A0A072NIV1_SCHAZ</name>
<evidence type="ECO:0000256" key="2">
    <source>
        <dbReference type="ARBA" id="ARBA00008537"/>
    </source>
</evidence>
<dbReference type="Proteomes" id="UP000027936">
    <property type="component" value="Unassembled WGS sequence"/>
</dbReference>
<feature type="transmembrane region" description="Helical" evidence="8">
    <location>
        <begin position="146"/>
        <end position="168"/>
    </location>
</feature>
<keyword evidence="5 8" id="KW-0812">Transmembrane</keyword>
<dbReference type="InterPro" id="IPR036259">
    <property type="entry name" value="MFS_trans_sf"/>
</dbReference>
<dbReference type="EMBL" id="JJRY01000017">
    <property type="protein sequence ID" value="KEF37172.1"/>
    <property type="molecule type" value="Genomic_DNA"/>
</dbReference>
<dbReference type="PANTHER" id="PTHR42718:SF9">
    <property type="entry name" value="MAJOR FACILITATOR SUPERFAMILY MULTIDRUG TRANSPORTER MFSC"/>
    <property type="match status" value="1"/>
</dbReference>
<comment type="similarity">
    <text evidence="2">Belongs to the major facilitator superfamily. EmrB family.</text>
</comment>
<feature type="transmembrane region" description="Helical" evidence="8">
    <location>
        <begin position="174"/>
        <end position="194"/>
    </location>
</feature>
<keyword evidence="7 8" id="KW-0472">Membrane</keyword>
<dbReference type="OrthoDB" id="9816041at2"/>
<dbReference type="GO" id="GO:0005886">
    <property type="term" value="C:plasma membrane"/>
    <property type="evidence" value="ECO:0007669"/>
    <property type="project" value="UniProtKB-SubCell"/>
</dbReference>
<dbReference type="PATRIC" id="fig|1348973.3.peg.3466"/>
<feature type="transmembrane region" description="Helical" evidence="8">
    <location>
        <begin position="476"/>
        <end position="494"/>
    </location>
</feature>
<dbReference type="GO" id="GO:0022857">
    <property type="term" value="F:transmembrane transporter activity"/>
    <property type="evidence" value="ECO:0007669"/>
    <property type="project" value="InterPro"/>
</dbReference>
<evidence type="ECO:0000256" key="8">
    <source>
        <dbReference type="SAM" id="Phobius"/>
    </source>
</evidence>
<feature type="transmembrane region" description="Helical" evidence="8">
    <location>
        <begin position="276"/>
        <end position="299"/>
    </location>
</feature>
<dbReference type="Pfam" id="PF07690">
    <property type="entry name" value="MFS_1"/>
    <property type="match status" value="1"/>
</dbReference>
<feature type="transmembrane region" description="Helical" evidence="8">
    <location>
        <begin position="57"/>
        <end position="75"/>
    </location>
</feature>
<feature type="transmembrane region" description="Helical" evidence="8">
    <location>
        <begin position="206"/>
        <end position="225"/>
    </location>
</feature>
<dbReference type="InterPro" id="IPR020846">
    <property type="entry name" value="MFS_dom"/>
</dbReference>
<feature type="transmembrane region" description="Helical" evidence="8">
    <location>
        <begin position="335"/>
        <end position="353"/>
    </location>
</feature>
<evidence type="ECO:0000313" key="10">
    <source>
        <dbReference type="EMBL" id="KEF37172.1"/>
    </source>
</evidence>
<feature type="domain" description="Major facilitator superfamily (MFS) profile" evidence="9">
    <location>
        <begin position="21"/>
        <end position="499"/>
    </location>
</feature>
<feature type="transmembrane region" description="Helical" evidence="8">
    <location>
        <begin position="87"/>
        <end position="106"/>
    </location>
</feature>
<evidence type="ECO:0000313" key="11">
    <source>
        <dbReference type="Proteomes" id="UP000027936"/>
    </source>
</evidence>
<accession>A0A072NIV1</accession>
<dbReference type="PROSITE" id="PS50850">
    <property type="entry name" value="MFS"/>
    <property type="match status" value="1"/>
</dbReference>
<organism evidence="10 11">
    <name type="scientific">Schinkia azotoformans MEV2011</name>
    <dbReference type="NCBI Taxonomy" id="1348973"/>
    <lineage>
        <taxon>Bacteria</taxon>
        <taxon>Bacillati</taxon>
        <taxon>Bacillota</taxon>
        <taxon>Bacilli</taxon>
        <taxon>Bacillales</taxon>
        <taxon>Bacillaceae</taxon>
        <taxon>Calidifontibacillus/Schinkia group</taxon>
        <taxon>Schinkia</taxon>
    </lineage>
</organism>
<proteinExistence type="inferred from homology"/>
<evidence type="ECO:0000256" key="3">
    <source>
        <dbReference type="ARBA" id="ARBA00022448"/>
    </source>
</evidence>
<dbReference type="PANTHER" id="PTHR42718">
    <property type="entry name" value="MAJOR FACILITATOR SUPERFAMILY MULTIDRUG TRANSPORTER MFSC"/>
    <property type="match status" value="1"/>
</dbReference>
<keyword evidence="3" id="KW-0813">Transport</keyword>
<evidence type="ECO:0000256" key="5">
    <source>
        <dbReference type="ARBA" id="ARBA00022692"/>
    </source>
</evidence>
<reference evidence="10 11" key="1">
    <citation type="submission" date="2014-04" db="EMBL/GenBank/DDBJ databases">
        <title>Draft genome sequence of Bacillus azotoformans MEV2011, a (co-) denitrifying strain unable to grow in the presence of oxygen.</title>
        <authorList>
            <person name="Nielsen M."/>
            <person name="Schreiber L."/>
            <person name="Finster K."/>
            <person name="Schramm A."/>
        </authorList>
    </citation>
    <scope>NUCLEOTIDE SEQUENCE [LARGE SCALE GENOMIC DNA]</scope>
    <source>
        <strain evidence="10 11">MEV2011</strain>
    </source>
</reference>
<dbReference type="SUPFAM" id="SSF103473">
    <property type="entry name" value="MFS general substrate transporter"/>
    <property type="match status" value="1"/>
</dbReference>
<protein>
    <submittedName>
        <fullName evidence="10">Drug resistance transporter, EmrB/QacA subfamily</fullName>
    </submittedName>
</protein>
<evidence type="ECO:0000256" key="6">
    <source>
        <dbReference type="ARBA" id="ARBA00022989"/>
    </source>
</evidence>
<feature type="transmembrane region" description="Helical" evidence="8">
    <location>
        <begin position="231"/>
        <end position="255"/>
    </location>
</feature>
<dbReference type="CDD" id="cd17503">
    <property type="entry name" value="MFS_LmrB_MDR_like"/>
    <property type="match status" value="1"/>
</dbReference>
<keyword evidence="4" id="KW-1003">Cell membrane</keyword>
<dbReference type="InterPro" id="IPR004638">
    <property type="entry name" value="EmrB-like"/>
</dbReference>
<evidence type="ECO:0000259" key="9">
    <source>
        <dbReference type="PROSITE" id="PS50850"/>
    </source>
</evidence>
<dbReference type="PRINTS" id="PR01036">
    <property type="entry name" value="TCRTETB"/>
</dbReference>
<comment type="caution">
    <text evidence="10">The sequence shown here is derived from an EMBL/GenBank/DDBJ whole genome shotgun (WGS) entry which is preliminary data.</text>
</comment>
<dbReference type="RefSeq" id="WP_003329931.1">
    <property type="nucleotide sequence ID" value="NZ_JJRY01000017.1"/>
</dbReference>
<comment type="subcellular location">
    <subcellularLocation>
        <location evidence="1">Cell membrane</location>
        <topology evidence="1">Multi-pass membrane protein</topology>
    </subcellularLocation>
</comment>
<feature type="transmembrane region" description="Helical" evidence="8">
    <location>
        <begin position="112"/>
        <end position="134"/>
    </location>
</feature>
<feature type="transmembrane region" description="Helical" evidence="8">
    <location>
        <begin position="18"/>
        <end position="37"/>
    </location>
</feature>
<keyword evidence="6 8" id="KW-1133">Transmembrane helix</keyword>
<evidence type="ECO:0000256" key="4">
    <source>
        <dbReference type="ARBA" id="ARBA00022475"/>
    </source>
</evidence>
<feature type="transmembrane region" description="Helical" evidence="8">
    <location>
        <begin position="365"/>
        <end position="386"/>
    </location>
</feature>
<dbReference type="InterPro" id="IPR011701">
    <property type="entry name" value="MFS"/>
</dbReference>
<dbReference type="Gene3D" id="1.20.1720.10">
    <property type="entry name" value="Multidrug resistance protein D"/>
    <property type="match status" value="1"/>
</dbReference>
<feature type="transmembrane region" description="Helical" evidence="8">
    <location>
        <begin position="407"/>
        <end position="425"/>
    </location>
</feature>
<evidence type="ECO:0000256" key="1">
    <source>
        <dbReference type="ARBA" id="ARBA00004651"/>
    </source>
</evidence>
<sequence length="501" mass="54603">MGNELTAQLPPQEQQQSYWLPLFAIIIGAFVAILNNSLLNIAIPQLMNVFGSTQDRIQWVLTGYMLASGIIIPISGYAGDRLGYKKFFLLSLAVFTGGAFLCAIAWSDMTLIIARVIQGLGGGVIMPISMALIYKIVPRNQIGMALGLWGISAMVAPAIGPTLSGYLIEWFNWRFLFIINIPIALFALFMVSILLKETEIDKTKTFDFMGFFLIATSCATMLYALSNGNKVGWTSFEIVFLLYIAISALILLIWVEKGKENPIIELSLFKNFPFTLSLAISSFLTVGLMGGMFLIPIYFQNIQHISAVDTGILLMPQAIAMALMMPIAGKLFDKFGAIPVGVVGLILSAVPSYELYRLTADTSHSWINFVLIVRGLGLGLCMMPINTAGMNAVLPKQVGNASSLSNLIRQVAGSISIAILTMIMQKRAALHGSYMAESITLDNPAIFQVSGSSPISLSTLGSLIQLESTTRGIADTFWIAALPLFLCIPLVFFFKKPKQTE</sequence>